<dbReference type="Proteomes" id="UP000887013">
    <property type="component" value="Unassembled WGS sequence"/>
</dbReference>
<dbReference type="GO" id="GO:0071897">
    <property type="term" value="P:DNA biosynthetic process"/>
    <property type="evidence" value="ECO:0007669"/>
    <property type="project" value="UniProtKB-ARBA"/>
</dbReference>
<sequence>MKSNKARRSLPFFDFSSNLNLLFDFLSSETVVIGIFRVRRRGRSGVIIFALFHVLLFRVVHCHVQVPVCRKRRIKKKFVNESNVHTLEILYHQLIEKIDSLKVSDNELLSAIHAKDIEKEVEQSEAYMENLISYKCKITLKIASLTNPVVPPTFVNPTNVPSSTIDTVIQEPSRKNKSDNWDLKALLEFLGEEIQSRERAQSFHSSVKEKQIPNSSNQECSSFAFGSRSYNRSAYGKQRGNNSSAAELLVNHSSANNKCIFCGENLHDSSSCDSVNIEMKRDHLKRNILCFFCFSGRHSIAFCPKLKKEKGCSFCGLKSHSKTLCYRFHQNNSDKTTSSSRKEESDDSVASVSSCQTETKTQRVLLQTASVVARYNKQFRNCRLLADTAAQRSFVERKISRVLKLPVIRKEKLSVYSFGDTSPVEKAFNVIKIRLENKDDPNSYLEIEALETEKISAAHIPPPDIDISIYSKHLKGLKLADTTNSDANVSVLIGADNYYDVMTGRIKRISRKLVAVESLYGWCLIGISEPPNKNSSDSFAMKVVVEEDISKQLEAFWQLENLGIEPVNENLNRKDNKILQEFEENIQFRDGRYVVKLPWKDNLKESLDNNYEIAHERFSKLCHKFKNDQSLYTEYKNVIDSYVEQNIVERVPNANVVGGAEFYLPHRAVIRHDRVSSKLRIVFDASSHKRNKFSLNDSLHIGPNLYPDLFELLLSFRKHPIAFTVDIKQAFLNVELDDSDKNVTKFFWTDNPESFSEYLEVLRFNRVLFGINSSPFLLTATIKYHLKKYSSLFPQTHEQLNKFVYVDDVLGGQSTVVSTYTTSVECVQIFSEANMPLHKWATNSAELRELWEKNGFSIETSSNSIGQNMINYKVLGISWDTDRDIFYFTIENLLSFISKGTDTKTFLLQVVGRIFDPLGLIECDSYVIRLKVLIQNVWEMGLLWDQEMPQIVKKPFKEWCHELKDLHLVSIPRFYDFTDSNENPADILSRGISVRELKDSELWWHGPPWLKETEQFWPKIEKQNVSSLYLELKSKFRDISQNEVILENREKLLNIDKFSSYLKLLRVTAFVFRYIYNNNTRNTLKKRGAVNTQELKKSEEYWIKKIQKEIYGSEIIDLEKTQKVSDCSKIRSLVPYLDDRQILRIKGRLDESELSHDEKQPILLPQNSKFTEMLILREHTKNFHRGVTTTLRILDQRKQYQTTLLKHFWNKWKTQYLLDLKTVHHFKSPNIHKDVKVDDVVLVEESSKSKLLWDLGTIQETFQGRDGHILLMNSEEFMVGSCEKYRNRCNHPASTPEGAALHHNDITFNKPSGTLVCLFLYKEVVIRLGSI</sequence>
<dbReference type="PANTHER" id="PTHR47331:SF5">
    <property type="entry name" value="RIBONUCLEASE H"/>
    <property type="match status" value="1"/>
</dbReference>
<reference evidence="4" key="1">
    <citation type="submission" date="2020-08" db="EMBL/GenBank/DDBJ databases">
        <title>Multicomponent nature underlies the extraordinary mechanical properties of spider dragline silk.</title>
        <authorList>
            <person name="Kono N."/>
            <person name="Nakamura H."/>
            <person name="Mori M."/>
            <person name="Yoshida Y."/>
            <person name="Ohtoshi R."/>
            <person name="Malay A.D."/>
            <person name="Moran D.A.P."/>
            <person name="Tomita M."/>
            <person name="Numata K."/>
            <person name="Arakawa K."/>
        </authorList>
    </citation>
    <scope>NUCLEOTIDE SEQUENCE</scope>
</reference>
<dbReference type="InterPro" id="IPR040676">
    <property type="entry name" value="DUF5641"/>
</dbReference>
<dbReference type="Pfam" id="PF18701">
    <property type="entry name" value="DUF5641"/>
    <property type="match status" value="1"/>
</dbReference>
<dbReference type="SUPFAM" id="SSF56672">
    <property type="entry name" value="DNA/RNA polymerases"/>
    <property type="match status" value="1"/>
</dbReference>
<dbReference type="InterPro" id="IPR008042">
    <property type="entry name" value="Retrotrans_Pao"/>
</dbReference>
<feature type="region of interest" description="Disordered" evidence="1">
    <location>
        <begin position="332"/>
        <end position="354"/>
    </location>
</feature>
<dbReference type="Gene3D" id="3.30.70.270">
    <property type="match status" value="1"/>
</dbReference>
<evidence type="ECO:0000313" key="4">
    <source>
        <dbReference type="EMBL" id="GFU29351.1"/>
    </source>
</evidence>
<comment type="caution">
    <text evidence="4">The sequence shown here is derived from an EMBL/GenBank/DDBJ whole genome shotgun (WGS) entry which is preliminary data.</text>
</comment>
<proteinExistence type="predicted"/>
<dbReference type="PANTHER" id="PTHR47331">
    <property type="entry name" value="PHD-TYPE DOMAIN-CONTAINING PROTEIN"/>
    <property type="match status" value="1"/>
</dbReference>
<protein>
    <submittedName>
        <fullName evidence="4">Integrase catalytic domain-containing protein</fullName>
    </submittedName>
</protein>
<keyword evidence="2" id="KW-0472">Membrane</keyword>
<keyword evidence="5" id="KW-1185">Reference proteome</keyword>
<dbReference type="EMBL" id="BMAW01129194">
    <property type="protein sequence ID" value="GFU29351.1"/>
    <property type="molecule type" value="Genomic_DNA"/>
</dbReference>
<accession>A0A8X6QP38</accession>
<dbReference type="Gene3D" id="3.10.10.10">
    <property type="entry name" value="HIV Type 1 Reverse Transcriptase, subunit A, domain 1"/>
    <property type="match status" value="1"/>
</dbReference>
<evidence type="ECO:0000259" key="3">
    <source>
        <dbReference type="Pfam" id="PF18701"/>
    </source>
</evidence>
<keyword evidence="2" id="KW-0812">Transmembrane</keyword>
<evidence type="ECO:0000256" key="2">
    <source>
        <dbReference type="SAM" id="Phobius"/>
    </source>
</evidence>
<feature type="transmembrane region" description="Helical" evidence="2">
    <location>
        <begin position="46"/>
        <end position="66"/>
    </location>
</feature>
<dbReference type="InterPro" id="IPR043128">
    <property type="entry name" value="Rev_trsase/Diguanyl_cyclase"/>
</dbReference>
<dbReference type="OrthoDB" id="5987340at2759"/>
<dbReference type="InterPro" id="IPR043502">
    <property type="entry name" value="DNA/RNA_pol_sf"/>
</dbReference>
<name>A0A8X6QP38_NEPPI</name>
<evidence type="ECO:0000256" key="1">
    <source>
        <dbReference type="SAM" id="MobiDB-lite"/>
    </source>
</evidence>
<feature type="domain" description="DUF5641" evidence="3">
    <location>
        <begin position="1197"/>
        <end position="1269"/>
    </location>
</feature>
<keyword evidence="2" id="KW-1133">Transmembrane helix</keyword>
<evidence type="ECO:0000313" key="5">
    <source>
        <dbReference type="Proteomes" id="UP000887013"/>
    </source>
</evidence>
<dbReference type="Pfam" id="PF05380">
    <property type="entry name" value="Peptidase_A17"/>
    <property type="match status" value="1"/>
</dbReference>
<organism evidence="4 5">
    <name type="scientific">Nephila pilipes</name>
    <name type="common">Giant wood spider</name>
    <name type="synonym">Nephila maculata</name>
    <dbReference type="NCBI Taxonomy" id="299642"/>
    <lineage>
        <taxon>Eukaryota</taxon>
        <taxon>Metazoa</taxon>
        <taxon>Ecdysozoa</taxon>
        <taxon>Arthropoda</taxon>
        <taxon>Chelicerata</taxon>
        <taxon>Arachnida</taxon>
        <taxon>Araneae</taxon>
        <taxon>Araneomorphae</taxon>
        <taxon>Entelegynae</taxon>
        <taxon>Araneoidea</taxon>
        <taxon>Nephilidae</taxon>
        <taxon>Nephila</taxon>
    </lineage>
</organism>
<gene>
    <name evidence="4" type="primary">AVEN_255928_1</name>
    <name evidence="4" type="ORF">NPIL_353251</name>
</gene>